<dbReference type="RefSeq" id="WP_253741352.1">
    <property type="nucleotide sequence ID" value="NZ_BAABKA010000048.1"/>
</dbReference>
<sequence length="966" mass="105273">MTMTMPETGGTRERASGWERVAEAVYAGDASRAADEVLRLDAAGRREVARRLPGRIGPARDAAHARFDRLQAEAATELERARQQFVEAATAGGLSEEEAHHRWWTTDTVNGDDDLDWLMRDSWIAPMRVAGAGTLGGAAAVATWIFRRDFAGWNEDLPVTPLLRVITARPAEWQADLAVRVARRLRGIRRQQNDGTVELALELLRRTGVTPPDHDPLVVAWVSTTPDLAADPLARHLVPRLFEAEGVGRALRDERLDRDPGGRGRRSWLHALRDLADAGLVEREALIDGCVRRFLRGGSAADLRFFVRLHDLLAPGHSPERVRDYLRLLPSAPGPVAELALRQLHPRADAAPSRHKAGGAGAGMSGEEVGEAVAALLFRAESKLVRAGLTLLDQATREAEGELDPLAPALASAFLCESYEVRERSVRLAVKYAGRFTPAGAEAVREAAGVLPPELAARLAEPFGAAPAPVFGPECDDFEAVPLPSFEAPARDPFPAAITNLAETFDQLHHEFSFERWLDGFVRDPEARKHPVRTTNLYVLDEWSSVSHWTEALLRESTEPGRSGPEHEAGPRHGMPAGPQEGMPTMRTPEQQLPGWRLPDQGRVAPPHWAMLLRCAELLGAVRWGTLPPYLLATPTSASCHVDPAELVARIEGYERAGVRHLPADLEQALLRLPREVDPEVTARAGRLARTSEAGAALESWLRRRPEPVTRVEWPQAVTRSSGLEPQAEARSGRPVSLPRGRVLLEPTGMPLVDALMSDPPPRSALGAAPGCNLDLWRLMLPSDREVAAVQLLSQVFDYWRSPGHLHTYVTRLCHQDGPVGEGTALVLGALLAERGWHADHCHELLLRAIATGYLPAGECGRQLGRCLRGTGMGLSRVTSALEDAARGGAHRAVWEIMRGLLPVFLPAGEERAHSGHTRALEFAADAARWAGARGTIPEVAAIAARKGSSGLVRAARRLHEHLDRA</sequence>
<dbReference type="EMBL" id="JAMZEB010000002">
    <property type="protein sequence ID" value="MCP2354787.1"/>
    <property type="molecule type" value="Genomic_DNA"/>
</dbReference>
<evidence type="ECO:0000313" key="4">
    <source>
        <dbReference type="Proteomes" id="UP001139648"/>
    </source>
</evidence>
<feature type="region of interest" description="Disordered" evidence="1">
    <location>
        <begin position="718"/>
        <end position="740"/>
    </location>
</feature>
<dbReference type="Pfam" id="PF25148">
    <property type="entry name" value="DUF7824"/>
    <property type="match status" value="1"/>
</dbReference>
<name>A0A9X2JZ17_9ACTN</name>
<organism evidence="3 4">
    <name type="scientific">Nonomuraea thailandensis</name>
    <dbReference type="NCBI Taxonomy" id="1188745"/>
    <lineage>
        <taxon>Bacteria</taxon>
        <taxon>Bacillati</taxon>
        <taxon>Actinomycetota</taxon>
        <taxon>Actinomycetes</taxon>
        <taxon>Streptosporangiales</taxon>
        <taxon>Streptosporangiaceae</taxon>
        <taxon>Nonomuraea</taxon>
    </lineage>
</organism>
<reference evidence="3" key="1">
    <citation type="submission" date="2022-06" db="EMBL/GenBank/DDBJ databases">
        <title>Sequencing the genomes of 1000 actinobacteria strains.</title>
        <authorList>
            <person name="Klenk H.-P."/>
        </authorList>
    </citation>
    <scope>NUCLEOTIDE SEQUENCE</scope>
    <source>
        <strain evidence="3">DSM 46694</strain>
    </source>
</reference>
<feature type="region of interest" description="Disordered" evidence="1">
    <location>
        <begin position="557"/>
        <end position="579"/>
    </location>
</feature>
<evidence type="ECO:0000313" key="3">
    <source>
        <dbReference type="EMBL" id="MCP2354787.1"/>
    </source>
</evidence>
<gene>
    <name evidence="3" type="ORF">HD597_001807</name>
</gene>
<feature type="compositionally biased region" description="Basic and acidic residues" evidence="1">
    <location>
        <begin position="557"/>
        <end position="571"/>
    </location>
</feature>
<dbReference type="AlphaFoldDB" id="A0A9X2JZ17"/>
<feature type="domain" description="DUF7824" evidence="2">
    <location>
        <begin position="627"/>
        <end position="716"/>
    </location>
</feature>
<keyword evidence="4" id="KW-1185">Reference proteome</keyword>
<dbReference type="Proteomes" id="UP001139648">
    <property type="component" value="Unassembled WGS sequence"/>
</dbReference>
<dbReference type="InterPro" id="IPR056726">
    <property type="entry name" value="DUF7824"/>
</dbReference>
<protein>
    <recommendedName>
        <fullName evidence="2">DUF7824 domain-containing protein</fullName>
    </recommendedName>
</protein>
<evidence type="ECO:0000256" key="1">
    <source>
        <dbReference type="SAM" id="MobiDB-lite"/>
    </source>
</evidence>
<evidence type="ECO:0000259" key="2">
    <source>
        <dbReference type="Pfam" id="PF25148"/>
    </source>
</evidence>
<proteinExistence type="predicted"/>
<comment type="caution">
    <text evidence="3">The sequence shown here is derived from an EMBL/GenBank/DDBJ whole genome shotgun (WGS) entry which is preliminary data.</text>
</comment>
<accession>A0A9X2JZ17</accession>